<dbReference type="EMBL" id="JAKZGO010000007">
    <property type="protein sequence ID" value="MCH7413816.1"/>
    <property type="molecule type" value="Genomic_DNA"/>
</dbReference>
<evidence type="ECO:0000313" key="1">
    <source>
        <dbReference type="EMBL" id="MCH7413816.1"/>
    </source>
</evidence>
<organism evidence="1 2">
    <name type="scientific">Belliella alkalica</name>
    <dbReference type="NCBI Taxonomy" id="1730871"/>
    <lineage>
        <taxon>Bacteria</taxon>
        <taxon>Pseudomonadati</taxon>
        <taxon>Bacteroidota</taxon>
        <taxon>Cytophagia</taxon>
        <taxon>Cytophagales</taxon>
        <taxon>Cyclobacteriaceae</taxon>
        <taxon>Belliella</taxon>
    </lineage>
</organism>
<proteinExistence type="predicted"/>
<dbReference type="RefSeq" id="WP_241411888.1">
    <property type="nucleotide sequence ID" value="NZ_JAKZGO010000007.1"/>
</dbReference>
<comment type="caution">
    <text evidence="1">The sequence shown here is derived from an EMBL/GenBank/DDBJ whole genome shotgun (WGS) entry which is preliminary data.</text>
</comment>
<reference evidence="1" key="1">
    <citation type="submission" date="2022-03" db="EMBL/GenBank/DDBJ databases">
        <title>De novo assembled genomes of Belliella spp. (Cyclobacteriaceae) strains.</title>
        <authorList>
            <person name="Szabo A."/>
            <person name="Korponai K."/>
            <person name="Felfoldi T."/>
        </authorList>
    </citation>
    <scope>NUCLEOTIDE SEQUENCE</scope>
    <source>
        <strain evidence="1">DSM 111903</strain>
    </source>
</reference>
<gene>
    <name evidence="1" type="ORF">MM213_09995</name>
</gene>
<protein>
    <submittedName>
        <fullName evidence="1">Uncharacterized protein</fullName>
    </submittedName>
</protein>
<name>A0ABS9VBM0_9BACT</name>
<dbReference type="Proteomes" id="UP001165430">
    <property type="component" value="Unassembled WGS sequence"/>
</dbReference>
<accession>A0ABS9VBM0</accession>
<evidence type="ECO:0000313" key="2">
    <source>
        <dbReference type="Proteomes" id="UP001165430"/>
    </source>
</evidence>
<keyword evidence="2" id="KW-1185">Reference proteome</keyword>
<sequence length="116" mass="12920">MKNSILALLVLFVLLGVEGLYAGTFEDNFQVSAEINNASIAASEQGEISLHYSDGICPTSSTFSLGKDKSNESKYAVVQLILNLNFTQSFIEEFGFLLQLCCQGILDFLYPYFFFF</sequence>